<comment type="subcellular location">
    <subcellularLocation>
        <location evidence="1 18">Cell inner membrane</location>
        <topology evidence="1 18">Multi-pass membrane protein</topology>
    </subcellularLocation>
</comment>
<dbReference type="GO" id="GO:0005886">
    <property type="term" value="C:plasma membrane"/>
    <property type="evidence" value="ECO:0007669"/>
    <property type="project" value="UniProtKB-SubCell"/>
</dbReference>
<dbReference type="AlphaFoldDB" id="A0A251X646"/>
<keyword evidence="10 18" id="KW-1133">Transmembrane helix</keyword>
<evidence type="ECO:0000256" key="18">
    <source>
        <dbReference type="HAMAP-Rule" id="MF_00399"/>
    </source>
</evidence>
<gene>
    <name evidence="18" type="primary">dsbD</name>
    <name evidence="20" type="ORF">TPSD3_10475</name>
</gene>
<feature type="domain" description="Thioredoxin" evidence="19">
    <location>
        <begin position="623"/>
        <end position="765"/>
    </location>
</feature>
<evidence type="ECO:0000256" key="2">
    <source>
        <dbReference type="ARBA" id="ARBA00007241"/>
    </source>
</evidence>
<keyword evidence="13 18" id="KW-0472">Membrane</keyword>
<dbReference type="InterPro" id="IPR013766">
    <property type="entry name" value="Thioredoxin_domain"/>
</dbReference>
<keyword evidence="15 18" id="KW-0676">Redox-active center</keyword>
<dbReference type="InterPro" id="IPR003834">
    <property type="entry name" value="Cyt_c_assmbl_TM_dom"/>
</dbReference>
<dbReference type="InterPro" id="IPR017937">
    <property type="entry name" value="Thioredoxin_CS"/>
</dbReference>
<name>A0A251X646_9GAMM</name>
<feature type="transmembrane region" description="Helical" evidence="18">
    <location>
        <begin position="394"/>
        <end position="414"/>
    </location>
</feature>
<comment type="function">
    <text evidence="18">Required to facilitate the formation of correct disulfide bonds in some periplasmic proteins and for the assembly of the periplasmic c-type cytochromes. Acts by transferring electrons from cytoplasmic thioredoxin to the periplasm. This transfer involves a cascade of disulfide bond formation and reduction steps.</text>
</comment>
<dbReference type="GO" id="GO:0047134">
    <property type="term" value="F:protein-disulfide reductase [NAD(P)H] activity"/>
    <property type="evidence" value="ECO:0007669"/>
    <property type="project" value="UniProtKB-UniRule"/>
</dbReference>
<evidence type="ECO:0000313" key="21">
    <source>
        <dbReference type="Proteomes" id="UP000194798"/>
    </source>
</evidence>
<dbReference type="Gene3D" id="3.40.30.10">
    <property type="entry name" value="Glutaredoxin"/>
    <property type="match status" value="1"/>
</dbReference>
<dbReference type="PROSITE" id="PS00194">
    <property type="entry name" value="THIOREDOXIN_1"/>
    <property type="match status" value="1"/>
</dbReference>
<keyword evidence="8 18" id="KW-0201">Cytochrome c-type biogenesis</keyword>
<comment type="caution">
    <text evidence="18">Lacks conserved residue(s) required for the propagation of feature annotation.</text>
</comment>
<feature type="transmembrane region" description="Helical" evidence="18">
    <location>
        <begin position="599"/>
        <end position="620"/>
    </location>
</feature>
<dbReference type="EC" id="1.8.1.8" evidence="18"/>
<dbReference type="RefSeq" id="WP_086488515.1">
    <property type="nucleotide sequence ID" value="NZ_MSLT01000018.1"/>
</dbReference>
<evidence type="ECO:0000256" key="17">
    <source>
        <dbReference type="ARBA" id="ARBA00047804"/>
    </source>
</evidence>
<evidence type="ECO:0000256" key="16">
    <source>
        <dbReference type="ARBA" id="ARBA00047388"/>
    </source>
</evidence>
<sequence length="766" mass="82650">MNIRFSHGFILFLGLLLSGVSSHSVARLLSHTEAFELQAQAVDAQTLQLTWKIADGYWLIRDKITVSAKTDGVDLGAWSLPPATGTWTAGGLGDIEIYRDLVQLTVPVRLQPSTENAITLLVTAQGCPPEPDPCYPSFQRTVTAVLPAVADISSDPSSVAPAKSDDFSSLKVALRQQTETAPLLHQADDDFLPPEQAFAFSTLAPYRDRIIVQWQIAPGYYLYQDKFKFTVTPGQLGAVQYPPAKTKDDPLFGRVAVYDEAILEIELPLQPSDETQQVHLTVQYQGCAEAGLCYPPIDLEETLTLPAVFSSTPSPVVSPVETSPVVSPSEKRTEQDQIADLLKDGSMWYVLLMFFGFGLLLAFTPCVFPMIPILSSIIAGQDNLTTRSAFTMSLVYVLAMALTYALAGVFAGILGESLQTALQTPVVTVAFALVFVALALSMFGFYDLQLPNSWQTRLSQWSNSQQGGTLAGVAIMGILSALIVGPCVAAPLAGALIYIGQTQDAVLGGFALFSMGLGMGAPLLLIGTSAGRLLPKAGLWMNQVKAVFGVLLLAVAIWLSSWLLSPTVESLLWAVLLIVSAVFMGALEPVDAGATWRKMWKGLGIILLLYGAMLLIGVAAGSRSVWQPLSVFTASVSSNSSVGTGNALTFQMIKGNDGLDSALANAQGRPVMLDFYADWCVSCKEMEHFTFTDSRVQAALADFVRLQTDVTANDAADKALYQRFGLFGPPAILFFDARGEEQRGYRVVGFMTADKFYQHITELKQP</sequence>
<dbReference type="CDD" id="cd02953">
    <property type="entry name" value="DsbDgamma"/>
    <property type="match status" value="1"/>
</dbReference>
<feature type="transmembrane region" description="Helical" evidence="18">
    <location>
        <begin position="469"/>
        <end position="499"/>
    </location>
</feature>
<comment type="caution">
    <text evidence="20">The sequence shown here is derived from an EMBL/GenBank/DDBJ whole genome shotgun (WGS) entry which is preliminary data.</text>
</comment>
<dbReference type="SUPFAM" id="SSF74863">
    <property type="entry name" value="Thiol:disulfide interchange protein DsbD, N-terminal domain (DsbD-alpha)"/>
    <property type="match status" value="2"/>
</dbReference>
<dbReference type="GO" id="GO:0009055">
    <property type="term" value="F:electron transfer activity"/>
    <property type="evidence" value="ECO:0007669"/>
    <property type="project" value="UniProtKB-UniRule"/>
</dbReference>
<keyword evidence="5 18" id="KW-0997">Cell inner membrane</keyword>
<dbReference type="PANTHER" id="PTHR32234">
    <property type="entry name" value="THIOL:DISULFIDE INTERCHANGE PROTEIN DSBD"/>
    <property type="match status" value="1"/>
</dbReference>
<evidence type="ECO:0000256" key="3">
    <source>
        <dbReference type="ARBA" id="ARBA00022448"/>
    </source>
</evidence>
<evidence type="ECO:0000256" key="14">
    <source>
        <dbReference type="ARBA" id="ARBA00023157"/>
    </source>
</evidence>
<feature type="disulfide bond" description="Redox-active" evidence="18">
    <location>
        <begin position="287"/>
        <end position="293"/>
    </location>
</feature>
<evidence type="ECO:0000313" key="20">
    <source>
        <dbReference type="EMBL" id="OUD13067.1"/>
    </source>
</evidence>
<keyword evidence="3 18" id="KW-0813">Transport</keyword>
<reference evidence="20 21" key="1">
    <citation type="submission" date="2016-12" db="EMBL/GenBank/DDBJ databases">
        <title>Thioflexothrix psekupsii D3 genome sequencing and assembly.</title>
        <authorList>
            <person name="Fomenkov A."/>
            <person name="Vincze T."/>
            <person name="Grabovich M."/>
            <person name="Anton B.P."/>
            <person name="Dubinina G."/>
            <person name="Orlova M."/>
            <person name="Belousova E."/>
            <person name="Roberts R.J."/>
        </authorList>
    </citation>
    <scope>NUCLEOTIDE SEQUENCE [LARGE SCALE GENOMIC DNA]</scope>
    <source>
        <strain evidence="20">D3</strain>
    </source>
</reference>
<organism evidence="20 21">
    <name type="scientific">Thioflexithrix psekupsensis</name>
    <dbReference type="NCBI Taxonomy" id="1570016"/>
    <lineage>
        <taxon>Bacteria</taxon>
        <taxon>Pseudomonadati</taxon>
        <taxon>Pseudomonadota</taxon>
        <taxon>Gammaproteobacteria</taxon>
        <taxon>Thiotrichales</taxon>
        <taxon>Thioflexithrix</taxon>
    </lineage>
</organism>
<evidence type="ECO:0000256" key="12">
    <source>
        <dbReference type="ARBA" id="ARBA00023027"/>
    </source>
</evidence>
<comment type="catalytic activity">
    <reaction evidence="16 18">
        <text>[protein]-dithiol + NAD(+) = [protein]-disulfide + NADH + H(+)</text>
        <dbReference type="Rhea" id="RHEA:18749"/>
        <dbReference type="Rhea" id="RHEA-COMP:10593"/>
        <dbReference type="Rhea" id="RHEA-COMP:10594"/>
        <dbReference type="ChEBI" id="CHEBI:15378"/>
        <dbReference type="ChEBI" id="CHEBI:29950"/>
        <dbReference type="ChEBI" id="CHEBI:50058"/>
        <dbReference type="ChEBI" id="CHEBI:57540"/>
        <dbReference type="ChEBI" id="CHEBI:57945"/>
        <dbReference type="EC" id="1.8.1.8"/>
    </reaction>
</comment>
<feature type="transmembrane region" description="Helical" evidence="18">
    <location>
        <begin position="505"/>
        <end position="526"/>
    </location>
</feature>
<dbReference type="InterPro" id="IPR028250">
    <property type="entry name" value="DsbDN"/>
</dbReference>
<proteinExistence type="inferred from homology"/>
<keyword evidence="14 18" id="KW-1015">Disulfide bond</keyword>
<evidence type="ECO:0000256" key="7">
    <source>
        <dbReference type="ARBA" id="ARBA00022729"/>
    </source>
</evidence>
<dbReference type="EMBL" id="MSLT01000018">
    <property type="protein sequence ID" value="OUD13067.1"/>
    <property type="molecule type" value="Genomic_DNA"/>
</dbReference>
<feature type="transmembrane region" description="Helical" evidence="18">
    <location>
        <begin position="570"/>
        <end position="587"/>
    </location>
</feature>
<dbReference type="InterPro" id="IPR022910">
    <property type="entry name" value="Thiol_diS_interchange_DbsD"/>
</dbReference>
<evidence type="ECO:0000256" key="8">
    <source>
        <dbReference type="ARBA" id="ARBA00022748"/>
    </source>
</evidence>
<keyword evidence="9 18" id="KW-0249">Electron transport</keyword>
<feature type="transmembrane region" description="Helical" evidence="18">
    <location>
        <begin position="347"/>
        <end position="374"/>
    </location>
</feature>
<protein>
    <recommendedName>
        <fullName evidence="18">Thiol:disulfide interchange protein DsbD</fullName>
        <ecNumber evidence="18">1.8.1.8</ecNumber>
    </recommendedName>
    <alternativeName>
        <fullName evidence="18">Protein-disulfide reductase</fullName>
        <shortName evidence="18">Disulfide reductase</shortName>
    </alternativeName>
</protein>
<dbReference type="InterPro" id="IPR035671">
    <property type="entry name" value="DsbD_gamma"/>
</dbReference>
<evidence type="ECO:0000256" key="13">
    <source>
        <dbReference type="ARBA" id="ARBA00023136"/>
    </source>
</evidence>
<feature type="transmembrane region" description="Helical" evidence="18">
    <location>
        <begin position="426"/>
        <end position="448"/>
    </location>
</feature>
<dbReference type="Proteomes" id="UP000194798">
    <property type="component" value="Unassembled WGS sequence"/>
</dbReference>
<dbReference type="InterPro" id="IPR036249">
    <property type="entry name" value="Thioredoxin-like_sf"/>
</dbReference>
<accession>A0A251X646</accession>
<feature type="disulfide bond" description="Redox-active" evidence="18">
    <location>
        <begin position="680"/>
        <end position="683"/>
    </location>
</feature>
<keyword evidence="11 18" id="KW-0560">Oxidoreductase</keyword>
<evidence type="ECO:0000256" key="5">
    <source>
        <dbReference type="ARBA" id="ARBA00022519"/>
    </source>
</evidence>
<evidence type="ECO:0000259" key="19">
    <source>
        <dbReference type="PROSITE" id="PS51352"/>
    </source>
</evidence>
<dbReference type="SUPFAM" id="SSF52833">
    <property type="entry name" value="Thioredoxin-like"/>
    <property type="match status" value="1"/>
</dbReference>
<dbReference type="PANTHER" id="PTHR32234:SF0">
    <property type="entry name" value="THIOL:DISULFIDE INTERCHANGE PROTEIN DSBD"/>
    <property type="match status" value="1"/>
</dbReference>
<keyword evidence="4 18" id="KW-1003">Cell membrane</keyword>
<evidence type="ECO:0000256" key="10">
    <source>
        <dbReference type="ARBA" id="ARBA00022989"/>
    </source>
</evidence>
<dbReference type="PROSITE" id="PS51352">
    <property type="entry name" value="THIOREDOXIN_2"/>
    <property type="match status" value="1"/>
</dbReference>
<dbReference type="Pfam" id="PF13899">
    <property type="entry name" value="Thioredoxin_7"/>
    <property type="match status" value="1"/>
</dbReference>
<evidence type="ECO:0000256" key="1">
    <source>
        <dbReference type="ARBA" id="ARBA00004429"/>
    </source>
</evidence>
<keyword evidence="12 18" id="KW-0520">NAD</keyword>
<dbReference type="InterPro" id="IPR036929">
    <property type="entry name" value="DsbDN_sf"/>
</dbReference>
<dbReference type="Pfam" id="PF11412">
    <property type="entry name" value="DsbD_N"/>
    <property type="match status" value="2"/>
</dbReference>
<comment type="similarity">
    <text evidence="2 18">Belongs to the thioredoxin family. DsbD subfamily.</text>
</comment>
<dbReference type="Pfam" id="PF02683">
    <property type="entry name" value="DsbD_TM"/>
    <property type="match status" value="1"/>
</dbReference>
<dbReference type="NCBIfam" id="NF001419">
    <property type="entry name" value="PRK00293.1"/>
    <property type="match status" value="1"/>
</dbReference>
<evidence type="ECO:0000256" key="9">
    <source>
        <dbReference type="ARBA" id="ARBA00022982"/>
    </source>
</evidence>
<evidence type="ECO:0000256" key="11">
    <source>
        <dbReference type="ARBA" id="ARBA00023002"/>
    </source>
</evidence>
<dbReference type="GO" id="GO:0017004">
    <property type="term" value="P:cytochrome complex assembly"/>
    <property type="evidence" value="ECO:0007669"/>
    <property type="project" value="UniProtKB-UniRule"/>
</dbReference>
<keyword evidence="21" id="KW-1185">Reference proteome</keyword>
<dbReference type="OrthoDB" id="9811036at2"/>
<dbReference type="HAMAP" id="MF_00399">
    <property type="entry name" value="DbsD"/>
    <property type="match status" value="1"/>
</dbReference>
<evidence type="ECO:0000256" key="15">
    <source>
        <dbReference type="ARBA" id="ARBA00023284"/>
    </source>
</evidence>
<evidence type="ECO:0000256" key="6">
    <source>
        <dbReference type="ARBA" id="ARBA00022692"/>
    </source>
</evidence>
<evidence type="ECO:0000256" key="4">
    <source>
        <dbReference type="ARBA" id="ARBA00022475"/>
    </source>
</evidence>
<dbReference type="GO" id="GO:0045454">
    <property type="term" value="P:cell redox homeostasis"/>
    <property type="evidence" value="ECO:0007669"/>
    <property type="project" value="TreeGrafter"/>
</dbReference>
<keyword evidence="7" id="KW-0732">Signal</keyword>
<comment type="catalytic activity">
    <reaction evidence="17 18">
        <text>[protein]-dithiol + NADP(+) = [protein]-disulfide + NADPH + H(+)</text>
        <dbReference type="Rhea" id="RHEA:18753"/>
        <dbReference type="Rhea" id="RHEA-COMP:10593"/>
        <dbReference type="Rhea" id="RHEA-COMP:10594"/>
        <dbReference type="ChEBI" id="CHEBI:15378"/>
        <dbReference type="ChEBI" id="CHEBI:29950"/>
        <dbReference type="ChEBI" id="CHEBI:50058"/>
        <dbReference type="ChEBI" id="CHEBI:57783"/>
        <dbReference type="ChEBI" id="CHEBI:58349"/>
        <dbReference type="EC" id="1.8.1.8"/>
    </reaction>
</comment>
<feature type="transmembrane region" description="Helical" evidence="18">
    <location>
        <begin position="546"/>
        <end position="564"/>
    </location>
</feature>
<dbReference type="Gene3D" id="2.60.40.1250">
    <property type="entry name" value="Thiol:disulfide interchange protein DsbD, N-terminal domain"/>
    <property type="match status" value="2"/>
</dbReference>
<keyword evidence="6 18" id="KW-0812">Transmembrane</keyword>